<dbReference type="PANTHER" id="PTHR37984:SF5">
    <property type="entry name" value="PROTEIN NYNRIN-LIKE"/>
    <property type="match status" value="1"/>
</dbReference>
<accession>A0A438C615</accession>
<proteinExistence type="predicted"/>
<keyword evidence="9" id="KW-0238">DNA-binding</keyword>
<evidence type="ECO:0000256" key="3">
    <source>
        <dbReference type="ARBA" id="ARBA00022750"/>
    </source>
</evidence>
<dbReference type="GO" id="GO:0046872">
    <property type="term" value="F:metal ion binding"/>
    <property type="evidence" value="ECO:0007669"/>
    <property type="project" value="UniProtKB-KW"/>
</dbReference>
<evidence type="ECO:0000256" key="8">
    <source>
        <dbReference type="ARBA" id="ARBA00022932"/>
    </source>
</evidence>
<evidence type="ECO:0000256" key="4">
    <source>
        <dbReference type="ARBA" id="ARBA00022801"/>
    </source>
</evidence>
<dbReference type="Gene3D" id="2.40.50.40">
    <property type="match status" value="1"/>
</dbReference>
<keyword evidence="6" id="KW-0229">DNA integration</keyword>
<keyword evidence="8" id="KW-0808">Transferase</keyword>
<gene>
    <name evidence="14" type="primary">Tf2-11_56</name>
    <name evidence="14" type="ORF">CK203_099039</name>
</gene>
<evidence type="ECO:0000313" key="14">
    <source>
        <dbReference type="EMBL" id="RVW18695.1"/>
    </source>
</evidence>
<evidence type="ECO:0000256" key="10">
    <source>
        <dbReference type="ARBA" id="ARBA00023172"/>
    </source>
</evidence>
<keyword evidence="3" id="KW-0064">Aspartyl protease</keyword>
<dbReference type="InterPro" id="IPR043502">
    <property type="entry name" value="DNA/RNA_pol_sf"/>
</dbReference>
<evidence type="ECO:0000256" key="5">
    <source>
        <dbReference type="ARBA" id="ARBA00022842"/>
    </source>
</evidence>
<dbReference type="InterPro" id="IPR000953">
    <property type="entry name" value="Chromo/chromo_shadow_dom"/>
</dbReference>
<dbReference type="InterPro" id="IPR012337">
    <property type="entry name" value="RNaseH-like_sf"/>
</dbReference>
<keyword evidence="2" id="KW-0479">Metal-binding</keyword>
<dbReference type="GO" id="GO:0003887">
    <property type="term" value="F:DNA-directed DNA polymerase activity"/>
    <property type="evidence" value="ECO:0007669"/>
    <property type="project" value="UniProtKB-KW"/>
</dbReference>
<dbReference type="Gene3D" id="1.10.340.70">
    <property type="match status" value="1"/>
</dbReference>
<dbReference type="Gene3D" id="3.30.70.270">
    <property type="match status" value="1"/>
</dbReference>
<dbReference type="Gene3D" id="3.10.10.10">
    <property type="entry name" value="HIV Type 1 Reverse Transcriptase, subunit A, domain 1"/>
    <property type="match status" value="1"/>
</dbReference>
<dbReference type="InterPro" id="IPR050951">
    <property type="entry name" value="Retrovirus_Pol_polyprotein"/>
</dbReference>
<dbReference type="SUPFAM" id="SSF56672">
    <property type="entry name" value="DNA/RNA polymerases"/>
    <property type="match status" value="1"/>
</dbReference>
<protein>
    <submittedName>
        <fullName evidence="14">Transposon Tf2-11 polyprotein</fullName>
    </submittedName>
</protein>
<organism evidence="14 15">
    <name type="scientific">Vitis vinifera</name>
    <name type="common">Grape</name>
    <dbReference type="NCBI Taxonomy" id="29760"/>
    <lineage>
        <taxon>Eukaryota</taxon>
        <taxon>Viridiplantae</taxon>
        <taxon>Streptophyta</taxon>
        <taxon>Embryophyta</taxon>
        <taxon>Tracheophyta</taxon>
        <taxon>Spermatophyta</taxon>
        <taxon>Magnoliopsida</taxon>
        <taxon>eudicotyledons</taxon>
        <taxon>Gunneridae</taxon>
        <taxon>Pentapetalae</taxon>
        <taxon>rosids</taxon>
        <taxon>Vitales</taxon>
        <taxon>Vitaceae</taxon>
        <taxon>Viteae</taxon>
        <taxon>Vitis</taxon>
    </lineage>
</organism>
<evidence type="ECO:0000256" key="2">
    <source>
        <dbReference type="ARBA" id="ARBA00022723"/>
    </source>
</evidence>
<evidence type="ECO:0000256" key="1">
    <source>
        <dbReference type="ARBA" id="ARBA00022670"/>
    </source>
</evidence>
<dbReference type="GO" id="GO:0006508">
    <property type="term" value="P:proteolysis"/>
    <property type="evidence" value="ECO:0007669"/>
    <property type="project" value="UniProtKB-KW"/>
</dbReference>
<evidence type="ECO:0000256" key="9">
    <source>
        <dbReference type="ARBA" id="ARBA00023125"/>
    </source>
</evidence>
<reference evidence="14 15" key="1">
    <citation type="journal article" date="2018" name="PLoS Genet.">
        <title>Population sequencing reveals clonal diversity and ancestral inbreeding in the grapevine cultivar Chardonnay.</title>
        <authorList>
            <person name="Roach M.J."/>
            <person name="Johnson D.L."/>
            <person name="Bohlmann J."/>
            <person name="van Vuuren H.J."/>
            <person name="Jones S.J."/>
            <person name="Pretorius I.S."/>
            <person name="Schmidt S.A."/>
            <person name="Borneman A.R."/>
        </authorList>
    </citation>
    <scope>NUCLEOTIDE SEQUENCE [LARGE SCALE GENOMIC DNA]</scope>
    <source>
        <strain evidence="15">cv. Chardonnay</strain>
        <tissue evidence="14">Leaf</tissue>
    </source>
</reference>
<dbReference type="Pfam" id="PF24626">
    <property type="entry name" value="SH3_Tf2-1"/>
    <property type="match status" value="1"/>
</dbReference>
<feature type="coiled-coil region" evidence="11">
    <location>
        <begin position="457"/>
        <end position="484"/>
    </location>
</feature>
<keyword evidence="7" id="KW-0695">RNA-directed DNA polymerase</keyword>
<dbReference type="InterPro" id="IPR056924">
    <property type="entry name" value="SH3_Tf2-1"/>
</dbReference>
<keyword evidence="8" id="KW-0239">DNA-directed DNA polymerase</keyword>
<dbReference type="SUPFAM" id="SSF53098">
    <property type="entry name" value="Ribonuclease H-like"/>
    <property type="match status" value="1"/>
</dbReference>
<evidence type="ECO:0000313" key="15">
    <source>
        <dbReference type="Proteomes" id="UP000288805"/>
    </source>
</evidence>
<dbReference type="PROSITE" id="PS50013">
    <property type="entry name" value="CHROMO_2"/>
    <property type="match status" value="1"/>
</dbReference>
<dbReference type="InterPro" id="IPR043128">
    <property type="entry name" value="Rev_trsase/Diguanyl_cyclase"/>
</dbReference>
<keyword evidence="1" id="KW-0645">Protease</keyword>
<dbReference type="GO" id="GO:0006310">
    <property type="term" value="P:DNA recombination"/>
    <property type="evidence" value="ECO:0007669"/>
    <property type="project" value="UniProtKB-KW"/>
</dbReference>
<keyword evidence="5" id="KW-0460">Magnesium</keyword>
<keyword evidence="4" id="KW-0378">Hydrolase</keyword>
<feature type="domain" description="Integrase catalytic" evidence="13">
    <location>
        <begin position="272"/>
        <end position="436"/>
    </location>
</feature>
<comment type="caution">
    <text evidence="14">The sequence shown here is derived from an EMBL/GenBank/DDBJ whole genome shotgun (WGS) entry which is preliminary data.</text>
</comment>
<dbReference type="InterPro" id="IPR016197">
    <property type="entry name" value="Chromo-like_dom_sf"/>
</dbReference>
<dbReference type="GO" id="GO:0015074">
    <property type="term" value="P:DNA integration"/>
    <property type="evidence" value="ECO:0007669"/>
    <property type="project" value="UniProtKB-KW"/>
</dbReference>
<keyword evidence="10" id="KW-0233">DNA recombination</keyword>
<dbReference type="GO" id="GO:0004190">
    <property type="term" value="F:aspartic-type endopeptidase activity"/>
    <property type="evidence" value="ECO:0007669"/>
    <property type="project" value="UniProtKB-KW"/>
</dbReference>
<dbReference type="GO" id="GO:0003677">
    <property type="term" value="F:DNA binding"/>
    <property type="evidence" value="ECO:0007669"/>
    <property type="project" value="UniProtKB-KW"/>
</dbReference>
<name>A0A438C615_VITVI</name>
<dbReference type="Gene3D" id="3.30.420.10">
    <property type="entry name" value="Ribonuclease H-like superfamily/Ribonuclease H"/>
    <property type="match status" value="1"/>
</dbReference>
<evidence type="ECO:0000256" key="6">
    <source>
        <dbReference type="ARBA" id="ARBA00022908"/>
    </source>
</evidence>
<evidence type="ECO:0000259" key="12">
    <source>
        <dbReference type="PROSITE" id="PS50013"/>
    </source>
</evidence>
<dbReference type="PANTHER" id="PTHR37984">
    <property type="entry name" value="PROTEIN CBG26694"/>
    <property type="match status" value="1"/>
</dbReference>
<evidence type="ECO:0000256" key="7">
    <source>
        <dbReference type="ARBA" id="ARBA00022918"/>
    </source>
</evidence>
<keyword evidence="8" id="KW-0548">Nucleotidyltransferase</keyword>
<feature type="domain" description="Chromo" evidence="12">
    <location>
        <begin position="539"/>
        <end position="586"/>
    </location>
</feature>
<dbReference type="InterPro" id="IPR041588">
    <property type="entry name" value="Integrase_H2C2"/>
</dbReference>
<dbReference type="InterPro" id="IPR036397">
    <property type="entry name" value="RNaseH_sf"/>
</dbReference>
<dbReference type="SUPFAM" id="SSF54160">
    <property type="entry name" value="Chromo domain-like"/>
    <property type="match status" value="1"/>
</dbReference>
<dbReference type="PROSITE" id="PS50994">
    <property type="entry name" value="INTEGRASE"/>
    <property type="match status" value="1"/>
</dbReference>
<evidence type="ECO:0000256" key="11">
    <source>
        <dbReference type="SAM" id="Coils"/>
    </source>
</evidence>
<dbReference type="AlphaFoldDB" id="A0A438C615"/>
<dbReference type="InterPro" id="IPR001584">
    <property type="entry name" value="Integrase_cat-core"/>
</dbReference>
<evidence type="ECO:0000259" key="13">
    <source>
        <dbReference type="PROSITE" id="PS50994"/>
    </source>
</evidence>
<dbReference type="EMBL" id="QGNW01002515">
    <property type="protein sequence ID" value="RVW18695.1"/>
    <property type="molecule type" value="Genomic_DNA"/>
</dbReference>
<dbReference type="Proteomes" id="UP000288805">
    <property type="component" value="Unassembled WGS sequence"/>
</dbReference>
<keyword evidence="11" id="KW-0175">Coiled coil</keyword>
<dbReference type="Pfam" id="PF17921">
    <property type="entry name" value="Integrase_H2C2"/>
    <property type="match status" value="1"/>
</dbReference>
<dbReference type="GO" id="GO:0003964">
    <property type="term" value="F:RNA-directed DNA polymerase activity"/>
    <property type="evidence" value="ECO:0007669"/>
    <property type="project" value="UniProtKB-KW"/>
</dbReference>
<sequence>MAPLLIEFSELFGAPTGLPPSCSHDHRIPLQPGAGPICVLPYRYPHFQKQEIECLVEEMLSQDELLDELHGAKFFTKLALRSGYFQMRMDPLDVHKIAFRTHHGHFEFLHCLEGKAPLLSTYEKELMPLVLAGKNNIAADALSRKDTQGEFNAVSSPLPQWLESIKVENQSHLELQQIHQLHEQGEAIGPWENRNGVIFFKKRIYLPSNSELIPIILQEIHGIGHEGLYKTLHRVNEVFYWRQMRKVVLDYIKQCDVCQRHKIDHQKPAGLLQPLPIPTQVWIDISMDFIDGLPPSKGKTILVVVVDWLSKYAHFIPMSHPYTAPKVAQTFFENVFKLHGMPSSIVCDRDSTFISAFWKELFKLQGTSFNFNSSYHPQTDGQTEVVNRTLEMYLHCFTSSRPKEWVQWVPWAEFCYNTSLHASTRKTPFEVVYGRESPNLLSYVPGTSKVEDVDNMLQARDKVVKDLRCQLQQAQARMKTAYDQGRVEREFVVGDCVYLRLRPYRQTSLALRRSHKLSPRFYGPYRVLERIGSMAYRLDLPPGILNSRNNGRKHELLIQWQGLPTTDATWEDENQLRNKFPDFVCP</sequence>